<keyword evidence="2" id="KW-0472">Membrane</keyword>
<evidence type="ECO:0000256" key="1">
    <source>
        <dbReference type="SAM" id="MobiDB-lite"/>
    </source>
</evidence>
<dbReference type="Proteomes" id="UP000180043">
    <property type="component" value="Unassembled WGS sequence"/>
</dbReference>
<evidence type="ECO:0008006" key="5">
    <source>
        <dbReference type="Google" id="ProtNLM"/>
    </source>
</evidence>
<dbReference type="EMBL" id="MLIQ01000014">
    <property type="protein sequence ID" value="OHU57049.1"/>
    <property type="molecule type" value="Genomic_DNA"/>
</dbReference>
<proteinExistence type="predicted"/>
<gene>
    <name evidence="3" type="ORF">BKG82_12715</name>
</gene>
<feature type="transmembrane region" description="Helical" evidence="2">
    <location>
        <begin position="247"/>
        <end position="268"/>
    </location>
</feature>
<feature type="region of interest" description="Disordered" evidence="1">
    <location>
        <begin position="208"/>
        <end position="242"/>
    </location>
</feature>
<feature type="compositionally biased region" description="Basic residues" evidence="1">
    <location>
        <begin position="232"/>
        <end position="242"/>
    </location>
</feature>
<accession>A0A1S1LPC1</accession>
<evidence type="ECO:0000313" key="4">
    <source>
        <dbReference type="Proteomes" id="UP000180043"/>
    </source>
</evidence>
<protein>
    <recommendedName>
        <fullName evidence="5">Serine/threonine protein kinase</fullName>
    </recommendedName>
</protein>
<keyword evidence="2" id="KW-1133">Transmembrane helix</keyword>
<dbReference type="RefSeq" id="WP_070947423.1">
    <property type="nucleotide sequence ID" value="NZ_MLIQ01000014.1"/>
</dbReference>
<reference evidence="3 4" key="1">
    <citation type="submission" date="2016-10" db="EMBL/GenBank/DDBJ databases">
        <title>Evaluation of Human, Veterinary and Environmental Mycobacterium chelonae Isolates by Core Genome Phylogenomic Analysis, Targeted Gene Comparison, and Anti-microbial Susceptibility Patterns: A Tale of Mistaken Identities.</title>
        <authorList>
            <person name="Fogelson S.B."/>
            <person name="Camus A.C."/>
            <person name="Lorenz W."/>
            <person name="Vasireddy R."/>
            <person name="Vasireddy S."/>
            <person name="Smith T."/>
            <person name="Brown-Elliott B.A."/>
            <person name="Wallace R.J.Jr."/>
            <person name="Hasan N.A."/>
            <person name="Reischl U."/>
            <person name="Sanchez S."/>
        </authorList>
    </citation>
    <scope>NUCLEOTIDE SEQUENCE [LARGE SCALE GENOMIC DNA]</scope>
    <source>
        <strain evidence="3 4">15515</strain>
    </source>
</reference>
<evidence type="ECO:0000256" key="2">
    <source>
        <dbReference type="SAM" id="Phobius"/>
    </source>
</evidence>
<sequence>MTRFAISSVREGPRDLCDQLPVTARTVDVRNGPDGQTYFCARLDKPIKYHTDTTLVSGTSAHRNGADEAGDYVWVRDIVMRSSDPTAQPHYGMQSFPVEVAYVTDPSYNADEHLDFGKILPVAAAEIDGLDEESTLLFERPSLAELEALAKPGAAVNGVSDPDAEDSGAAEPSTPVSAAGEALPEPVVDFEQTVVGIPIPDHLRAPALPASRPVESPVATSPPAPLASYGTARHRRYQSTRSSKRRLLASAVGVAAVILVAIIAWRALTAADDGSGPISAPAAASLTPSASDVQALKAAVPKGYSDNSCQEPPAATDPSLTCGPNADAGGPQSATYTRFPDPAALDRAFAIAIAPFDRVPCPGNLQSPGPWRRGPAPNKVEGNLFCGNRDGHAVVVWTNQPRLLLYVAEAGEQLAAPTLDQLYTWWAAHA</sequence>
<organism evidence="3 4">
    <name type="scientific">Mycobacteroides chelonae</name>
    <name type="common">Mycobacterium chelonae</name>
    <dbReference type="NCBI Taxonomy" id="1774"/>
    <lineage>
        <taxon>Bacteria</taxon>
        <taxon>Bacillati</taxon>
        <taxon>Actinomycetota</taxon>
        <taxon>Actinomycetes</taxon>
        <taxon>Mycobacteriales</taxon>
        <taxon>Mycobacteriaceae</taxon>
        <taxon>Mycobacteroides</taxon>
    </lineage>
</organism>
<name>A0A1S1LPC1_MYCCH</name>
<keyword evidence="2" id="KW-0812">Transmembrane</keyword>
<feature type="region of interest" description="Disordered" evidence="1">
    <location>
        <begin position="155"/>
        <end position="182"/>
    </location>
</feature>
<evidence type="ECO:0000313" key="3">
    <source>
        <dbReference type="EMBL" id="OHU57049.1"/>
    </source>
</evidence>
<dbReference type="AlphaFoldDB" id="A0A1S1LPC1"/>
<comment type="caution">
    <text evidence="3">The sequence shown here is derived from an EMBL/GenBank/DDBJ whole genome shotgun (WGS) entry which is preliminary data.</text>
</comment>